<feature type="signal peptide" evidence="1">
    <location>
        <begin position="1"/>
        <end position="18"/>
    </location>
</feature>
<organism evidence="2 3">
    <name type="scientific">Trichostrongylus colubriformis</name>
    <name type="common">Black scour worm</name>
    <dbReference type="NCBI Taxonomy" id="6319"/>
    <lineage>
        <taxon>Eukaryota</taxon>
        <taxon>Metazoa</taxon>
        <taxon>Ecdysozoa</taxon>
        <taxon>Nematoda</taxon>
        <taxon>Chromadorea</taxon>
        <taxon>Rhabditida</taxon>
        <taxon>Rhabditina</taxon>
        <taxon>Rhabditomorpha</taxon>
        <taxon>Strongyloidea</taxon>
        <taxon>Trichostrongylidae</taxon>
        <taxon>Trichostrongylus</taxon>
    </lineage>
</organism>
<name>A0AAN8FM16_TRICO</name>
<evidence type="ECO:0000313" key="2">
    <source>
        <dbReference type="EMBL" id="KAK5982656.1"/>
    </source>
</evidence>
<dbReference type="EMBL" id="WIXE01004870">
    <property type="protein sequence ID" value="KAK5982656.1"/>
    <property type="molecule type" value="Genomic_DNA"/>
</dbReference>
<protein>
    <submittedName>
        <fullName evidence="2">Uncharacterized protein</fullName>
    </submittedName>
</protein>
<gene>
    <name evidence="2" type="ORF">GCK32_007042</name>
</gene>
<proteinExistence type="predicted"/>
<sequence>MVIFVYARIVIFLGLVDLLSIDNDASRNLNLNDYGILVLETKSIWAGKPDDFALISFVDFNNQRWSRDSRHRLEEFFVVGSSKDGTIPSCHSHLATSEAFRQFFSLFISEPTKTATTSVAIKPAVALEQDQKFRCLRSL</sequence>
<evidence type="ECO:0000313" key="3">
    <source>
        <dbReference type="Proteomes" id="UP001331761"/>
    </source>
</evidence>
<dbReference type="AlphaFoldDB" id="A0AAN8FM16"/>
<reference evidence="2 3" key="1">
    <citation type="submission" date="2019-10" db="EMBL/GenBank/DDBJ databases">
        <title>Assembly and Annotation for the nematode Trichostrongylus colubriformis.</title>
        <authorList>
            <person name="Martin J."/>
        </authorList>
    </citation>
    <scope>NUCLEOTIDE SEQUENCE [LARGE SCALE GENOMIC DNA]</scope>
    <source>
        <strain evidence="2">G859</strain>
        <tissue evidence="2">Whole worm</tissue>
    </source>
</reference>
<evidence type="ECO:0000256" key="1">
    <source>
        <dbReference type="SAM" id="SignalP"/>
    </source>
</evidence>
<dbReference type="Proteomes" id="UP001331761">
    <property type="component" value="Unassembled WGS sequence"/>
</dbReference>
<accession>A0AAN8FM16</accession>
<feature type="chain" id="PRO_5042903480" evidence="1">
    <location>
        <begin position="19"/>
        <end position="139"/>
    </location>
</feature>
<keyword evidence="3" id="KW-1185">Reference proteome</keyword>
<keyword evidence="1" id="KW-0732">Signal</keyword>
<comment type="caution">
    <text evidence="2">The sequence shown here is derived from an EMBL/GenBank/DDBJ whole genome shotgun (WGS) entry which is preliminary data.</text>
</comment>